<evidence type="ECO:0000259" key="3">
    <source>
        <dbReference type="Pfam" id="PF01266"/>
    </source>
</evidence>
<keyword evidence="5" id="KW-1185">Reference proteome</keyword>
<protein>
    <recommendedName>
        <fullName evidence="3">FAD dependent oxidoreductase domain-containing protein</fullName>
    </recommendedName>
</protein>
<dbReference type="EMBL" id="CVQH01006780">
    <property type="protein sequence ID" value="CRK15734.1"/>
    <property type="molecule type" value="Genomic_DNA"/>
</dbReference>
<evidence type="ECO:0000313" key="5">
    <source>
        <dbReference type="Proteomes" id="UP000044602"/>
    </source>
</evidence>
<dbReference type="Pfam" id="PF01266">
    <property type="entry name" value="DAO"/>
    <property type="match status" value="1"/>
</dbReference>
<gene>
    <name evidence="4" type="ORF">BN1708_011526</name>
</gene>
<dbReference type="PANTHER" id="PTHR13847:SF150">
    <property type="entry name" value="OXIDOREDUCTASE TDA3-RELATED"/>
    <property type="match status" value="1"/>
</dbReference>
<dbReference type="InterPro" id="IPR036188">
    <property type="entry name" value="FAD/NAD-bd_sf"/>
</dbReference>
<dbReference type="SUPFAM" id="SSF51905">
    <property type="entry name" value="FAD/NAD(P)-binding domain"/>
    <property type="match status" value="2"/>
</dbReference>
<proteinExistence type="predicted"/>
<name>A0A0G4L153_VERLO</name>
<keyword evidence="2" id="KW-1133">Transmembrane helix</keyword>
<evidence type="ECO:0000256" key="2">
    <source>
        <dbReference type="SAM" id="Phobius"/>
    </source>
</evidence>
<dbReference type="GO" id="GO:0005829">
    <property type="term" value="C:cytosol"/>
    <property type="evidence" value="ECO:0007669"/>
    <property type="project" value="GOC"/>
</dbReference>
<dbReference type="AlphaFoldDB" id="A0A0G4L153"/>
<organism evidence="4 5">
    <name type="scientific">Verticillium longisporum</name>
    <name type="common">Verticillium dahliae var. longisporum</name>
    <dbReference type="NCBI Taxonomy" id="100787"/>
    <lineage>
        <taxon>Eukaryota</taxon>
        <taxon>Fungi</taxon>
        <taxon>Dikarya</taxon>
        <taxon>Ascomycota</taxon>
        <taxon>Pezizomycotina</taxon>
        <taxon>Sordariomycetes</taxon>
        <taxon>Hypocreomycetidae</taxon>
        <taxon>Glomerellales</taxon>
        <taxon>Plectosphaerellaceae</taxon>
        <taxon>Verticillium</taxon>
    </lineage>
</organism>
<feature type="domain" description="FAD dependent oxidoreductase" evidence="3">
    <location>
        <begin position="41"/>
        <end position="149"/>
    </location>
</feature>
<sequence length="493" mass="49570">MGNGVKKRKKATQALRALHPQATQSISPQLRTMDPQSKKNIVIVGGGIIGSTTAYFLSRHPKFNPALHKITLLEATSIAAGASGKAGGLLALWAYPQPLVPLSYRLHAELAAEHGGAERWGYRRVGCGSFDATVTRAKLDAVEQASAARAAAVPGANDGEEQKGWERLPKQDDAAEALLEDSVVPKDLDWGATAVATVAEVAVDGTLGAGDGGLGQVPVTLAELLLELDGLLLLARSVEVPDLDADLGRDVGATGDDAAATADEGLDGEVAHATKGHVAGALVPGGLGVGGQGDTGQLAVVAAGELGADDVLVLGEPDEKVAVHVDAGDGARVVVENERDGALVGDGDEVVVNGSLVHLGAEVRRGQDEGVVGAGGRGQLQKLNGAANTAFGGTEDDGGLLEAGSVESLAGGLGDGNLLLAGAVGSLAVGAHGDEAGKASARQTLGVLLDDGDIEVFGLGVEEGHGRGVNADRQRPGGRVAVGTVGGSHDEDW</sequence>
<dbReference type="GO" id="GO:0005770">
    <property type="term" value="C:late endosome"/>
    <property type="evidence" value="ECO:0007669"/>
    <property type="project" value="TreeGrafter"/>
</dbReference>
<dbReference type="GO" id="GO:0042147">
    <property type="term" value="P:retrograde transport, endosome to Golgi"/>
    <property type="evidence" value="ECO:0007669"/>
    <property type="project" value="TreeGrafter"/>
</dbReference>
<evidence type="ECO:0000256" key="1">
    <source>
        <dbReference type="SAM" id="MobiDB-lite"/>
    </source>
</evidence>
<dbReference type="PANTHER" id="PTHR13847">
    <property type="entry name" value="SARCOSINE DEHYDROGENASE-RELATED"/>
    <property type="match status" value="1"/>
</dbReference>
<dbReference type="Proteomes" id="UP000044602">
    <property type="component" value="Unassembled WGS sequence"/>
</dbReference>
<feature type="compositionally biased region" description="Basic and acidic residues" evidence="1">
    <location>
        <begin position="466"/>
        <end position="475"/>
    </location>
</feature>
<keyword evidence="2" id="KW-0472">Membrane</keyword>
<reference evidence="4 5" key="1">
    <citation type="submission" date="2015-05" db="EMBL/GenBank/DDBJ databases">
        <authorList>
            <person name="Wang D.B."/>
            <person name="Wang M."/>
        </authorList>
    </citation>
    <scope>NUCLEOTIDE SEQUENCE [LARGE SCALE GENOMIC DNA]</scope>
    <source>
        <strain evidence="4">VL1</strain>
    </source>
</reference>
<evidence type="ECO:0000313" key="4">
    <source>
        <dbReference type="EMBL" id="CRK15734.1"/>
    </source>
</evidence>
<accession>A0A0G4L153</accession>
<feature type="transmembrane region" description="Helical" evidence="2">
    <location>
        <begin position="41"/>
        <end position="58"/>
    </location>
</feature>
<feature type="region of interest" description="Disordered" evidence="1">
    <location>
        <begin position="466"/>
        <end position="493"/>
    </location>
</feature>
<dbReference type="STRING" id="100787.A0A0G4L153"/>
<dbReference type="InterPro" id="IPR006076">
    <property type="entry name" value="FAD-dep_OxRdtase"/>
</dbReference>
<keyword evidence="2" id="KW-0812">Transmembrane</keyword>
<dbReference type="Gene3D" id="3.50.50.60">
    <property type="entry name" value="FAD/NAD(P)-binding domain"/>
    <property type="match status" value="1"/>
</dbReference>